<dbReference type="PANTHER" id="PTHR43133">
    <property type="entry name" value="RNA POLYMERASE ECF-TYPE SIGMA FACTO"/>
    <property type="match status" value="1"/>
</dbReference>
<feature type="transmembrane region" description="Helical" evidence="7">
    <location>
        <begin position="250"/>
        <end position="278"/>
    </location>
</feature>
<dbReference type="GO" id="GO:0016987">
    <property type="term" value="F:sigma factor activity"/>
    <property type="evidence" value="ECO:0007669"/>
    <property type="project" value="UniProtKB-KW"/>
</dbReference>
<evidence type="ECO:0000256" key="6">
    <source>
        <dbReference type="SAM" id="MobiDB-lite"/>
    </source>
</evidence>
<dbReference type="InterPro" id="IPR039425">
    <property type="entry name" value="RNA_pol_sigma-70-like"/>
</dbReference>
<dbReference type="SUPFAM" id="SSF88946">
    <property type="entry name" value="Sigma2 domain of RNA polymerase sigma factors"/>
    <property type="match status" value="1"/>
</dbReference>
<evidence type="ECO:0000256" key="5">
    <source>
        <dbReference type="ARBA" id="ARBA00023163"/>
    </source>
</evidence>
<organism evidence="10">
    <name type="scientific">Sinomonas puerhi</name>
    <dbReference type="NCBI Taxonomy" id="3238584"/>
    <lineage>
        <taxon>Bacteria</taxon>
        <taxon>Bacillati</taxon>
        <taxon>Actinomycetota</taxon>
        <taxon>Actinomycetes</taxon>
        <taxon>Micrococcales</taxon>
        <taxon>Micrococcaceae</taxon>
        <taxon>Sinomonas</taxon>
    </lineage>
</organism>
<dbReference type="Gene3D" id="1.10.10.10">
    <property type="entry name" value="Winged helix-like DNA-binding domain superfamily/Winged helix DNA-binding domain"/>
    <property type="match status" value="1"/>
</dbReference>
<keyword evidence="7" id="KW-0472">Membrane</keyword>
<dbReference type="SUPFAM" id="SSF88659">
    <property type="entry name" value="Sigma3 and sigma4 domains of RNA polymerase sigma factors"/>
    <property type="match status" value="1"/>
</dbReference>
<protein>
    <submittedName>
        <fullName evidence="10">Sigma-70 family RNA polymerase sigma factor</fullName>
    </submittedName>
</protein>
<keyword evidence="4" id="KW-0238">DNA-binding</keyword>
<dbReference type="KEGG" id="spue:AB5L97_14515"/>
<reference evidence="10" key="1">
    <citation type="submission" date="2024-07" db="EMBL/GenBank/DDBJ databases">
        <authorList>
            <person name="fu j."/>
        </authorList>
    </citation>
    <scope>NUCLEOTIDE SEQUENCE</scope>
    <source>
        <strain evidence="10">P10A9</strain>
    </source>
</reference>
<evidence type="ECO:0000259" key="8">
    <source>
        <dbReference type="Pfam" id="PF04542"/>
    </source>
</evidence>
<feature type="transmembrane region" description="Helical" evidence="7">
    <location>
        <begin position="290"/>
        <end position="313"/>
    </location>
</feature>
<dbReference type="InterPro" id="IPR041916">
    <property type="entry name" value="Anti_sigma_zinc_sf"/>
</dbReference>
<dbReference type="AlphaFoldDB" id="A0AB39L1W5"/>
<feature type="region of interest" description="Disordered" evidence="6">
    <location>
        <begin position="321"/>
        <end position="367"/>
    </location>
</feature>
<dbReference type="GO" id="GO:0003677">
    <property type="term" value="F:DNA binding"/>
    <property type="evidence" value="ECO:0007669"/>
    <property type="project" value="UniProtKB-KW"/>
</dbReference>
<evidence type="ECO:0000256" key="2">
    <source>
        <dbReference type="ARBA" id="ARBA00023015"/>
    </source>
</evidence>
<name>A0AB39L1W5_9MICC</name>
<gene>
    <name evidence="10" type="ORF">AB5L97_14515</name>
</gene>
<evidence type="ECO:0000256" key="7">
    <source>
        <dbReference type="SAM" id="Phobius"/>
    </source>
</evidence>
<evidence type="ECO:0000256" key="3">
    <source>
        <dbReference type="ARBA" id="ARBA00023082"/>
    </source>
</evidence>
<dbReference type="NCBIfam" id="TIGR02937">
    <property type="entry name" value="sigma70-ECF"/>
    <property type="match status" value="1"/>
</dbReference>
<dbReference type="PANTHER" id="PTHR43133:SF8">
    <property type="entry name" value="RNA POLYMERASE SIGMA FACTOR HI_1459-RELATED"/>
    <property type="match status" value="1"/>
</dbReference>
<dbReference type="Pfam" id="PF04542">
    <property type="entry name" value="Sigma70_r2"/>
    <property type="match status" value="1"/>
</dbReference>
<sequence>MTATDALVGEAPETASDAELISQVRAGDTEAYGELFSRHRAAAVGLARRYARNASDAEDLAAEGFTNVFTAITGGSGPDVFFRAYLFTSISRLAARGNVKASRQTPSDEMEKYEGEQVYDDPVMVGFESDTVSTAFRTLPERWQAVLWYTEVDGLTPAAVAPLLGLSANGVSALALRAREGLRQAYLQAHVDASAVEDECAPFADKLGAHARGALSPRNEAKVREHLEECPRCTAALLQIQDVGYGMRGVVFPLVTGLAFVPVAASKAAVGGIFLGIAEWFRQVIEKIGIGNAVLAGAATVTVVAGGIAFGVLEAQTTSEQPPAAAVTPSLPAPSTPAPAVTAESAASPIPEEPAPESAPVDETPALAYDPPAAVPVAPPAGPAPVLVPLAAAPAPLVAVAPAAVPTTPAPTASPAPAPMGFPYVLSGSLAQTWSASRGQRTDTFAVSADLASGKQQTATVTLDITYPGTAQGTFTVTGNGWNCTTTGSTVHCAHQGVLKGGALPAVGVVWTTTQQSLSGVSATASLGTLAQPVTFGT</sequence>
<dbReference type="InterPro" id="IPR013325">
    <property type="entry name" value="RNA_pol_sigma_r2"/>
</dbReference>
<dbReference type="Pfam" id="PF13490">
    <property type="entry name" value="zf-HC2"/>
    <property type="match status" value="1"/>
</dbReference>
<dbReference type="InterPro" id="IPR014284">
    <property type="entry name" value="RNA_pol_sigma-70_dom"/>
</dbReference>
<dbReference type="GO" id="GO:0006352">
    <property type="term" value="P:DNA-templated transcription initiation"/>
    <property type="evidence" value="ECO:0007669"/>
    <property type="project" value="InterPro"/>
</dbReference>
<feature type="domain" description="RNA polymerase sigma-70 region 2" evidence="8">
    <location>
        <begin position="35"/>
        <end position="96"/>
    </location>
</feature>
<keyword evidence="5" id="KW-0804">Transcription</keyword>
<evidence type="ECO:0000256" key="1">
    <source>
        <dbReference type="ARBA" id="ARBA00010641"/>
    </source>
</evidence>
<dbReference type="InterPro" id="IPR036388">
    <property type="entry name" value="WH-like_DNA-bd_sf"/>
</dbReference>
<proteinExistence type="inferred from homology"/>
<keyword evidence="7" id="KW-1133">Transmembrane helix</keyword>
<keyword evidence="7" id="KW-0812">Transmembrane</keyword>
<dbReference type="RefSeq" id="WP_369045172.1">
    <property type="nucleotide sequence ID" value="NZ_CP163302.1"/>
</dbReference>
<feature type="compositionally biased region" description="Low complexity" evidence="6">
    <location>
        <begin position="338"/>
        <end position="350"/>
    </location>
</feature>
<dbReference type="Gene3D" id="1.10.1740.10">
    <property type="match status" value="1"/>
</dbReference>
<dbReference type="EMBL" id="CP163302">
    <property type="protein sequence ID" value="XDP44477.1"/>
    <property type="molecule type" value="Genomic_DNA"/>
</dbReference>
<dbReference type="Gene3D" id="1.10.10.1320">
    <property type="entry name" value="Anti-sigma factor, zinc-finger domain"/>
    <property type="match status" value="1"/>
</dbReference>
<keyword evidence="2" id="KW-0805">Transcription regulation</keyword>
<dbReference type="InterPro" id="IPR027383">
    <property type="entry name" value="Znf_put"/>
</dbReference>
<comment type="similarity">
    <text evidence="1">Belongs to the sigma-70 factor family. ECF subfamily.</text>
</comment>
<keyword evidence="3" id="KW-0731">Sigma factor</keyword>
<evidence type="ECO:0000313" key="10">
    <source>
        <dbReference type="EMBL" id="XDP44477.1"/>
    </source>
</evidence>
<evidence type="ECO:0000259" key="9">
    <source>
        <dbReference type="Pfam" id="PF13490"/>
    </source>
</evidence>
<dbReference type="InterPro" id="IPR013324">
    <property type="entry name" value="RNA_pol_sigma_r3/r4-like"/>
</dbReference>
<dbReference type="InterPro" id="IPR007627">
    <property type="entry name" value="RNA_pol_sigma70_r2"/>
</dbReference>
<feature type="domain" description="Putative zinc-finger" evidence="9">
    <location>
        <begin position="200"/>
        <end position="233"/>
    </location>
</feature>
<evidence type="ECO:0000256" key="4">
    <source>
        <dbReference type="ARBA" id="ARBA00023125"/>
    </source>
</evidence>
<accession>A0AB39L1W5</accession>